<protein>
    <submittedName>
        <fullName evidence="1">Nitrogen fixation protein NifU</fullName>
    </submittedName>
</protein>
<proteinExistence type="predicted"/>
<organism evidence="1 2">
    <name type="scientific">Clostridium botulinum C/D str. DC5</name>
    <dbReference type="NCBI Taxonomy" id="1443128"/>
    <lineage>
        <taxon>Bacteria</taxon>
        <taxon>Bacillati</taxon>
        <taxon>Bacillota</taxon>
        <taxon>Clostridia</taxon>
        <taxon>Eubacteriales</taxon>
        <taxon>Clostridiaceae</taxon>
        <taxon>Clostridium</taxon>
    </lineage>
</organism>
<evidence type="ECO:0000313" key="1">
    <source>
        <dbReference type="EMBL" id="KGM95119.1"/>
    </source>
</evidence>
<evidence type="ECO:0000313" key="2">
    <source>
        <dbReference type="Proteomes" id="UP000030014"/>
    </source>
</evidence>
<dbReference type="AlphaFoldDB" id="A0A0A0I129"/>
<gene>
    <name evidence="1" type="ORF">Z955_14205</name>
</gene>
<dbReference type="Proteomes" id="UP000030014">
    <property type="component" value="Unassembled WGS sequence"/>
</dbReference>
<sequence length="47" mass="5265">IGYEFISFGKMMDMIKTGMDANEAMKKATGTYGRFADAVKVIDPREE</sequence>
<feature type="non-terminal residue" evidence="1">
    <location>
        <position position="1"/>
    </location>
</feature>
<name>A0A0A0I129_CLOBO</name>
<dbReference type="EMBL" id="JDRY01000107">
    <property type="protein sequence ID" value="KGM95119.1"/>
    <property type="molecule type" value="Genomic_DNA"/>
</dbReference>
<reference evidence="1 2" key="1">
    <citation type="submission" date="2014-01" db="EMBL/GenBank/DDBJ databases">
        <title>Plasmidome dynamics in the species complex Clostridium novyi sensu lato converts strains of independent lineages into distinctly different pathogens.</title>
        <authorList>
            <person name="Skarin H."/>
            <person name="Segerman B."/>
        </authorList>
    </citation>
    <scope>NUCLEOTIDE SEQUENCE [LARGE SCALE GENOMIC DNA]</scope>
    <source>
        <strain evidence="1 2">DC5</strain>
    </source>
</reference>
<accession>A0A0A0I129</accession>
<comment type="caution">
    <text evidence="1">The sequence shown here is derived from an EMBL/GenBank/DDBJ whole genome shotgun (WGS) entry which is preliminary data.</text>
</comment>